<gene>
    <name evidence="1" type="ORF">JBS370_LOCUS13914</name>
</gene>
<proteinExistence type="predicted"/>
<organism evidence="1 2">
    <name type="scientific">Rotaria sordida</name>
    <dbReference type="NCBI Taxonomy" id="392033"/>
    <lineage>
        <taxon>Eukaryota</taxon>
        <taxon>Metazoa</taxon>
        <taxon>Spiralia</taxon>
        <taxon>Gnathifera</taxon>
        <taxon>Rotifera</taxon>
        <taxon>Eurotatoria</taxon>
        <taxon>Bdelloidea</taxon>
        <taxon>Philodinida</taxon>
        <taxon>Philodinidae</taxon>
        <taxon>Rotaria</taxon>
    </lineage>
</organism>
<protein>
    <submittedName>
        <fullName evidence="1">Uncharacterized protein</fullName>
    </submittedName>
</protein>
<dbReference type="EMBL" id="CAJOBD010001221">
    <property type="protein sequence ID" value="CAF3775177.1"/>
    <property type="molecule type" value="Genomic_DNA"/>
</dbReference>
<dbReference type="AlphaFoldDB" id="A0A818ZP99"/>
<name>A0A818ZP99_9BILA</name>
<dbReference type="Proteomes" id="UP000663836">
    <property type="component" value="Unassembled WGS sequence"/>
</dbReference>
<evidence type="ECO:0000313" key="1">
    <source>
        <dbReference type="EMBL" id="CAF3775177.1"/>
    </source>
</evidence>
<feature type="non-terminal residue" evidence="1">
    <location>
        <position position="1"/>
    </location>
</feature>
<sequence>SSAATNSNSNTTTGHAIIIDSNPLNLTIISPGIFTCNTGPYNGRYSSANLHDNGVWYQSTYGLLENDGPCQNWCVQRPFISFQNDTDNLFNQSSYNRQKIKYGALHFVDFDDIDKAQPLFTFTNKTGTVTVSYIPALEKCLMVISIASYPGICSMVKEFDIYILESNYIEDS</sequence>
<reference evidence="1" key="1">
    <citation type="submission" date="2021-02" db="EMBL/GenBank/DDBJ databases">
        <authorList>
            <person name="Nowell W R."/>
        </authorList>
    </citation>
    <scope>NUCLEOTIDE SEQUENCE</scope>
</reference>
<comment type="caution">
    <text evidence="1">The sequence shown here is derived from an EMBL/GenBank/DDBJ whole genome shotgun (WGS) entry which is preliminary data.</text>
</comment>
<accession>A0A818ZP99</accession>
<evidence type="ECO:0000313" key="2">
    <source>
        <dbReference type="Proteomes" id="UP000663836"/>
    </source>
</evidence>